<proteinExistence type="predicted"/>
<dbReference type="CDD" id="cd07389">
    <property type="entry name" value="MPP_PhoD"/>
    <property type="match status" value="1"/>
</dbReference>
<keyword evidence="4" id="KW-1185">Reference proteome</keyword>
<feature type="domain" description="Phospholipase D N-terminal" evidence="2">
    <location>
        <begin position="36"/>
        <end position="134"/>
    </location>
</feature>
<dbReference type="Gene3D" id="2.60.40.380">
    <property type="entry name" value="Purple acid phosphatase-like, N-terminal"/>
    <property type="match status" value="1"/>
</dbReference>
<dbReference type="Gene3D" id="3.60.21.70">
    <property type="entry name" value="PhoD-like phosphatase"/>
    <property type="match status" value="1"/>
</dbReference>
<evidence type="ECO:0000313" key="4">
    <source>
        <dbReference type="Proteomes" id="UP001157947"/>
    </source>
</evidence>
<dbReference type="SUPFAM" id="SSF56300">
    <property type="entry name" value="Metallo-dependent phosphatases"/>
    <property type="match status" value="1"/>
</dbReference>
<dbReference type="AlphaFoldDB" id="A0AA46AFS0"/>
<evidence type="ECO:0000259" key="2">
    <source>
        <dbReference type="Pfam" id="PF16655"/>
    </source>
</evidence>
<dbReference type="Pfam" id="PF16655">
    <property type="entry name" value="PhoD_N"/>
    <property type="match status" value="1"/>
</dbReference>
<dbReference type="InterPro" id="IPR052900">
    <property type="entry name" value="Phospholipid_Metab_Enz"/>
</dbReference>
<evidence type="ECO:0000313" key="3">
    <source>
        <dbReference type="EMBL" id="SMP21366.1"/>
    </source>
</evidence>
<organism evidence="3 4">
    <name type="scientific">Venenivibrio stagnispumantis</name>
    <dbReference type="NCBI Taxonomy" id="407998"/>
    <lineage>
        <taxon>Bacteria</taxon>
        <taxon>Pseudomonadati</taxon>
        <taxon>Aquificota</taxon>
        <taxon>Aquificia</taxon>
        <taxon>Aquificales</taxon>
        <taxon>Hydrogenothermaceae</taxon>
        <taxon>Venenivibrio</taxon>
    </lineage>
</organism>
<dbReference type="Proteomes" id="UP001157947">
    <property type="component" value="Unassembled WGS sequence"/>
</dbReference>
<dbReference type="InterPro" id="IPR029052">
    <property type="entry name" value="Metallo-depent_PP-like"/>
</dbReference>
<gene>
    <name evidence="3" type="ORF">SAMN06264868_1232</name>
</gene>
<dbReference type="InterPro" id="IPR018946">
    <property type="entry name" value="PhoD-like_MPP"/>
</dbReference>
<dbReference type="PANTHER" id="PTHR43606">
    <property type="entry name" value="PHOSPHATASE, PUTATIVE (AFU_ORTHOLOGUE AFUA_6G08710)-RELATED"/>
    <property type="match status" value="1"/>
</dbReference>
<name>A0AA46AFS0_9AQUI</name>
<sequence>MVTRREFLELLGISTAYLLIHPYVAFAGEDDIFPSGVASADPTNDSIILWTRINPEVHKRLNKNLKVYIIDDIQKNPDKVLKEKAIKEFEIPANKITDIGDYTIKFKVSGLKPGKTYFYIFEYDNSKKIGRFKTLPTEVDKYQFIFVTCQNYEDGYYPAFKYISEEDEAGFVLHLGDAIYERVYGAKVSGRNINLPSGSKFAISLEDYRYLYKKYLSDENYQLARAMQTFIYIWDDHEFANDYYYNYGKDYWYSPSLPKELNEDRYKSLLLRKYAVKAWYEYIPADVSLDFKGHPLEWIKIYRDFKIGNLANLICLDERSYRESQCPKRYQSVGCYTQSQHTMLGLEQKRWFFDKVINNKNKFGWNIVANEVQFVSGKIDGFYGSTDAWDGYIGEREEILDILTKNDINNIVMLTGDRHAFLAADIPNSFKENYDKVLGAEFMTGAISSINASEAGWWKKDLSKYNNVDEISQAEISQNPWTKFLNQKTWGYSVLEIDKEKVSSTFYSVNKYEKNPPKEILAKFTYKRGESIKREI</sequence>
<comment type="caution">
    <text evidence="3">The sequence shown here is derived from an EMBL/GenBank/DDBJ whole genome shotgun (WGS) entry which is preliminary data.</text>
</comment>
<protein>
    <submittedName>
        <fullName evidence="3">Alkaline phosphatase D</fullName>
    </submittedName>
</protein>
<accession>A0AA46AFS0</accession>
<dbReference type="InterPro" id="IPR038607">
    <property type="entry name" value="PhoD-like_sf"/>
</dbReference>
<dbReference type="RefSeq" id="WP_265133672.1">
    <property type="nucleotide sequence ID" value="NZ_FXTX01000023.1"/>
</dbReference>
<dbReference type="InterPro" id="IPR032093">
    <property type="entry name" value="PhoD_N"/>
</dbReference>
<dbReference type="EMBL" id="FXTX01000023">
    <property type="protein sequence ID" value="SMP21366.1"/>
    <property type="molecule type" value="Genomic_DNA"/>
</dbReference>
<evidence type="ECO:0000259" key="1">
    <source>
        <dbReference type="Pfam" id="PF09423"/>
    </source>
</evidence>
<dbReference type="Pfam" id="PF09423">
    <property type="entry name" value="PhoD"/>
    <property type="match status" value="1"/>
</dbReference>
<reference evidence="3" key="1">
    <citation type="submission" date="2017-05" db="EMBL/GenBank/DDBJ databases">
        <authorList>
            <person name="Varghese N."/>
            <person name="Submissions S."/>
        </authorList>
    </citation>
    <scope>NUCLEOTIDE SEQUENCE</scope>
    <source>
        <strain evidence="3">DSM 18763</strain>
    </source>
</reference>
<dbReference type="PANTHER" id="PTHR43606:SF2">
    <property type="entry name" value="ALKALINE PHOSPHATASE FAMILY PROTEIN (AFU_ORTHOLOGUE AFUA_5G03860)"/>
    <property type="match status" value="1"/>
</dbReference>
<feature type="domain" description="PhoD-like phosphatase metallophosphatase" evidence="1">
    <location>
        <begin position="144"/>
        <end position="505"/>
    </location>
</feature>